<reference evidence="2" key="1">
    <citation type="journal article" date="2023" name="Front. Plant Sci.">
        <title>Chromosomal-level genome assembly of Melastoma candidum provides insights into trichome evolution.</title>
        <authorList>
            <person name="Zhong Y."/>
            <person name="Wu W."/>
            <person name="Sun C."/>
            <person name="Zou P."/>
            <person name="Liu Y."/>
            <person name="Dai S."/>
            <person name="Zhou R."/>
        </authorList>
    </citation>
    <scope>NUCLEOTIDE SEQUENCE [LARGE SCALE GENOMIC DNA]</scope>
</reference>
<protein>
    <submittedName>
        <fullName evidence="1">Uncharacterized protein</fullName>
    </submittedName>
</protein>
<keyword evidence="2" id="KW-1185">Reference proteome</keyword>
<dbReference type="EMBL" id="CM042885">
    <property type="protein sequence ID" value="KAI4365360.1"/>
    <property type="molecule type" value="Genomic_DNA"/>
</dbReference>
<sequence length="134" mass="14271">MAARHDSLPGPIPSPLPRIATAADFLSHDVTWPFGKLEGLDVDDVRKTAYEIFAAYRFSPTFSGLSTVMHHSPASQDRVDGDGIGNGSPDMFGSRIGSPVAGRQSGVGIAPFSKVEKALGLKMLNRSQSKKMVS</sequence>
<evidence type="ECO:0000313" key="2">
    <source>
        <dbReference type="Proteomes" id="UP001057402"/>
    </source>
</evidence>
<accession>A0ACB9QJ72</accession>
<gene>
    <name evidence="1" type="ORF">MLD38_021351</name>
</gene>
<comment type="caution">
    <text evidence="1">The sequence shown here is derived from an EMBL/GenBank/DDBJ whole genome shotgun (WGS) entry which is preliminary data.</text>
</comment>
<organism evidence="1 2">
    <name type="scientific">Melastoma candidum</name>
    <dbReference type="NCBI Taxonomy" id="119954"/>
    <lineage>
        <taxon>Eukaryota</taxon>
        <taxon>Viridiplantae</taxon>
        <taxon>Streptophyta</taxon>
        <taxon>Embryophyta</taxon>
        <taxon>Tracheophyta</taxon>
        <taxon>Spermatophyta</taxon>
        <taxon>Magnoliopsida</taxon>
        <taxon>eudicotyledons</taxon>
        <taxon>Gunneridae</taxon>
        <taxon>Pentapetalae</taxon>
        <taxon>rosids</taxon>
        <taxon>malvids</taxon>
        <taxon>Myrtales</taxon>
        <taxon>Melastomataceae</taxon>
        <taxon>Melastomatoideae</taxon>
        <taxon>Melastomateae</taxon>
        <taxon>Melastoma</taxon>
    </lineage>
</organism>
<evidence type="ECO:0000313" key="1">
    <source>
        <dbReference type="EMBL" id="KAI4365360.1"/>
    </source>
</evidence>
<dbReference type="Proteomes" id="UP001057402">
    <property type="component" value="Chromosome 6"/>
</dbReference>
<proteinExistence type="predicted"/>
<name>A0ACB9QJ72_9MYRT</name>